<name>A0A8T2N062_9TELE</name>
<dbReference type="OrthoDB" id="6359816at2759"/>
<evidence type="ECO:0000313" key="1">
    <source>
        <dbReference type="EMBL" id="KAG9333433.1"/>
    </source>
</evidence>
<keyword evidence="2" id="KW-1185">Reference proteome</keyword>
<protein>
    <submittedName>
        <fullName evidence="1">Uncharacterized protein</fullName>
    </submittedName>
</protein>
<dbReference type="AlphaFoldDB" id="A0A8T2N062"/>
<comment type="caution">
    <text evidence="1">The sequence shown here is derived from an EMBL/GenBank/DDBJ whole genome shotgun (WGS) entry which is preliminary data.</text>
</comment>
<dbReference type="Gene3D" id="6.20.250.50">
    <property type="match status" value="1"/>
</dbReference>
<evidence type="ECO:0000313" key="2">
    <source>
        <dbReference type="Proteomes" id="UP000824540"/>
    </source>
</evidence>
<sequence>MTPGERARDRRGERSALEPMVCLHASDVMETSGWKSMVASHPHLVAEAYRSLASAQCPFLGPPRKRLKQT</sequence>
<organism evidence="1 2">
    <name type="scientific">Albula glossodonta</name>
    <name type="common">roundjaw bonefish</name>
    <dbReference type="NCBI Taxonomy" id="121402"/>
    <lineage>
        <taxon>Eukaryota</taxon>
        <taxon>Metazoa</taxon>
        <taxon>Chordata</taxon>
        <taxon>Craniata</taxon>
        <taxon>Vertebrata</taxon>
        <taxon>Euteleostomi</taxon>
        <taxon>Actinopterygii</taxon>
        <taxon>Neopterygii</taxon>
        <taxon>Teleostei</taxon>
        <taxon>Albuliformes</taxon>
        <taxon>Albulidae</taxon>
        <taxon>Albula</taxon>
    </lineage>
</organism>
<proteinExistence type="predicted"/>
<gene>
    <name evidence="1" type="ORF">JZ751_011572</name>
</gene>
<dbReference type="Proteomes" id="UP000824540">
    <property type="component" value="Unassembled WGS sequence"/>
</dbReference>
<reference evidence="1" key="1">
    <citation type="thesis" date="2021" institute="BYU ScholarsArchive" country="Provo, UT, USA">
        <title>Applications of and Algorithms for Genome Assembly and Genomic Analyses with an Emphasis on Marine Teleosts.</title>
        <authorList>
            <person name="Pickett B.D."/>
        </authorList>
    </citation>
    <scope>NUCLEOTIDE SEQUENCE</scope>
    <source>
        <strain evidence="1">HI-2016</strain>
    </source>
</reference>
<dbReference type="EMBL" id="JAFBMS010000199">
    <property type="protein sequence ID" value="KAG9333433.1"/>
    <property type="molecule type" value="Genomic_DNA"/>
</dbReference>
<accession>A0A8T2N062</accession>